<dbReference type="Proteomes" id="UP001171751">
    <property type="component" value="Unassembled WGS sequence"/>
</dbReference>
<keyword evidence="3" id="KW-0804">Transcription</keyword>
<dbReference type="PRINTS" id="PR00034">
    <property type="entry name" value="HTHCRP"/>
</dbReference>
<dbReference type="EMBL" id="JAUNQW010000004">
    <property type="protein sequence ID" value="MDO5457061.1"/>
    <property type="molecule type" value="Genomic_DNA"/>
</dbReference>
<comment type="caution">
    <text evidence="6">The sequence shown here is derived from an EMBL/GenBank/DDBJ whole genome shotgun (WGS) entry which is preliminary data.</text>
</comment>
<proteinExistence type="predicted"/>
<evidence type="ECO:0000259" key="5">
    <source>
        <dbReference type="PROSITE" id="PS51063"/>
    </source>
</evidence>
<dbReference type="SMART" id="SM00100">
    <property type="entry name" value="cNMP"/>
    <property type="match status" value="1"/>
</dbReference>
<dbReference type="InterPro" id="IPR012318">
    <property type="entry name" value="HTH_CRP"/>
</dbReference>
<dbReference type="SUPFAM" id="SSF51206">
    <property type="entry name" value="cAMP-binding domain-like"/>
    <property type="match status" value="1"/>
</dbReference>
<evidence type="ECO:0000256" key="1">
    <source>
        <dbReference type="ARBA" id="ARBA00023015"/>
    </source>
</evidence>
<dbReference type="Pfam" id="PF00027">
    <property type="entry name" value="cNMP_binding"/>
    <property type="match status" value="1"/>
</dbReference>
<dbReference type="InterPro" id="IPR018335">
    <property type="entry name" value="Tscrpt_reg_HTH_Crp-type_CS"/>
</dbReference>
<keyword evidence="2" id="KW-0238">DNA-binding</keyword>
<dbReference type="PANTHER" id="PTHR24567:SF28">
    <property type="entry name" value="LISTERIOLYSIN REGULATORY PROTEIN"/>
    <property type="match status" value="1"/>
</dbReference>
<dbReference type="PANTHER" id="PTHR24567">
    <property type="entry name" value="CRP FAMILY TRANSCRIPTIONAL REGULATORY PROTEIN"/>
    <property type="match status" value="1"/>
</dbReference>
<dbReference type="Gene3D" id="1.10.10.10">
    <property type="entry name" value="Winged helix-like DNA-binding domain superfamily/Winged helix DNA-binding domain"/>
    <property type="match status" value="1"/>
</dbReference>
<dbReference type="CDD" id="cd00092">
    <property type="entry name" value="HTH_CRP"/>
    <property type="match status" value="1"/>
</dbReference>
<dbReference type="SMART" id="SM00419">
    <property type="entry name" value="HTH_CRP"/>
    <property type="match status" value="1"/>
</dbReference>
<dbReference type="InterPro" id="IPR036388">
    <property type="entry name" value="WH-like_DNA-bd_sf"/>
</dbReference>
<dbReference type="GO" id="GO:0003700">
    <property type="term" value="F:DNA-binding transcription factor activity"/>
    <property type="evidence" value="ECO:0007669"/>
    <property type="project" value="InterPro"/>
</dbReference>
<dbReference type="InterPro" id="IPR018490">
    <property type="entry name" value="cNMP-bd_dom_sf"/>
</dbReference>
<dbReference type="AlphaFoldDB" id="A0AA43UBS1"/>
<dbReference type="InterPro" id="IPR000595">
    <property type="entry name" value="cNMP-bd_dom"/>
</dbReference>
<feature type="domain" description="HTH crp-type" evidence="5">
    <location>
        <begin position="152"/>
        <end position="224"/>
    </location>
</feature>
<reference evidence="6" key="1">
    <citation type="submission" date="2023-07" db="EMBL/GenBank/DDBJ databases">
        <title>Between Cages and Wild: Unraveling the Impact of Captivity on Animal Microbiomes and Antimicrobial Resistance.</title>
        <authorList>
            <person name="Schmartz G.P."/>
            <person name="Rehner J."/>
            <person name="Schuff M.J."/>
            <person name="Becker S.L."/>
            <person name="Kravczyk M."/>
            <person name="Gurevich A."/>
            <person name="Francke R."/>
            <person name="Mueller R."/>
            <person name="Keller V."/>
            <person name="Keller A."/>
        </authorList>
    </citation>
    <scope>NUCLEOTIDE SEQUENCE</scope>
    <source>
        <strain evidence="6">S39M_St_73</strain>
    </source>
</reference>
<dbReference type="InterPro" id="IPR036390">
    <property type="entry name" value="WH_DNA-bd_sf"/>
</dbReference>
<feature type="domain" description="Cyclic nucleotide-binding" evidence="4">
    <location>
        <begin position="17"/>
        <end position="138"/>
    </location>
</feature>
<organism evidence="6 7">
    <name type="scientific">Atopococcus tabaci</name>
    <dbReference type="NCBI Taxonomy" id="269774"/>
    <lineage>
        <taxon>Bacteria</taxon>
        <taxon>Bacillati</taxon>
        <taxon>Bacillota</taxon>
        <taxon>Bacilli</taxon>
        <taxon>Lactobacillales</taxon>
        <taxon>Carnobacteriaceae</taxon>
        <taxon>Atopococcus</taxon>
    </lineage>
</organism>
<evidence type="ECO:0000313" key="6">
    <source>
        <dbReference type="EMBL" id="MDO5457061.1"/>
    </source>
</evidence>
<sequence>MAINQQQGKNCIRLVPIFNHLDSDTMNKIFEKVSHMQYEKGEYLYQAGDMSDHLYVVHSGLIRVSRIKSNGKEHLVRFLGPGDFTGEWSLFHPGKAHEDYAEVIKKSQICQLSQEDFQDLIIEYPEISLKIMTELTHRLDQSERQTTQISNEQVGTRLALFLADLVEAEGEDGEADVVLPMSRKDIASYLGTTPETISRKFKQLEIEELITQQKGSHIHIHDVDELIFYSE</sequence>
<name>A0AA43UBS1_9LACT</name>
<evidence type="ECO:0000256" key="3">
    <source>
        <dbReference type="ARBA" id="ARBA00023163"/>
    </source>
</evidence>
<protein>
    <submittedName>
        <fullName evidence="6">Crp/Fnr family transcriptional regulator</fullName>
    </submittedName>
</protein>
<dbReference type="CDD" id="cd00038">
    <property type="entry name" value="CAP_ED"/>
    <property type="match status" value="1"/>
</dbReference>
<dbReference type="GO" id="GO:0003677">
    <property type="term" value="F:DNA binding"/>
    <property type="evidence" value="ECO:0007669"/>
    <property type="project" value="UniProtKB-KW"/>
</dbReference>
<evidence type="ECO:0000313" key="7">
    <source>
        <dbReference type="Proteomes" id="UP001171751"/>
    </source>
</evidence>
<keyword evidence="1" id="KW-0805">Transcription regulation</keyword>
<dbReference type="PROSITE" id="PS51063">
    <property type="entry name" value="HTH_CRP_2"/>
    <property type="match status" value="1"/>
</dbReference>
<gene>
    <name evidence="6" type="ORF">Q4F26_01820</name>
</gene>
<dbReference type="InterPro" id="IPR014710">
    <property type="entry name" value="RmlC-like_jellyroll"/>
</dbReference>
<dbReference type="GO" id="GO:0005829">
    <property type="term" value="C:cytosol"/>
    <property type="evidence" value="ECO:0007669"/>
    <property type="project" value="TreeGrafter"/>
</dbReference>
<dbReference type="PROSITE" id="PS00042">
    <property type="entry name" value="HTH_CRP_1"/>
    <property type="match status" value="1"/>
</dbReference>
<dbReference type="PROSITE" id="PS50042">
    <property type="entry name" value="CNMP_BINDING_3"/>
    <property type="match status" value="1"/>
</dbReference>
<keyword evidence="7" id="KW-1185">Reference proteome</keyword>
<dbReference type="Pfam" id="PF13545">
    <property type="entry name" value="HTH_Crp_2"/>
    <property type="match status" value="1"/>
</dbReference>
<evidence type="ECO:0000256" key="2">
    <source>
        <dbReference type="ARBA" id="ARBA00023125"/>
    </source>
</evidence>
<accession>A0AA43UBS1</accession>
<dbReference type="InterPro" id="IPR050397">
    <property type="entry name" value="Env_Response_Regulators"/>
</dbReference>
<dbReference type="Gene3D" id="2.60.120.10">
    <property type="entry name" value="Jelly Rolls"/>
    <property type="match status" value="1"/>
</dbReference>
<dbReference type="SUPFAM" id="SSF46785">
    <property type="entry name" value="Winged helix' DNA-binding domain"/>
    <property type="match status" value="1"/>
</dbReference>
<evidence type="ECO:0000259" key="4">
    <source>
        <dbReference type="PROSITE" id="PS50042"/>
    </source>
</evidence>